<protein>
    <submittedName>
        <fullName evidence="2">Uncharacterized protein</fullName>
    </submittedName>
</protein>
<keyword evidence="3" id="KW-1185">Reference proteome</keyword>
<evidence type="ECO:0000313" key="2">
    <source>
        <dbReference type="EMBL" id="CCQ91051.1"/>
    </source>
</evidence>
<dbReference type="HOGENOM" id="CLU_3120344_0_0_0"/>
<evidence type="ECO:0000256" key="1">
    <source>
        <dbReference type="SAM" id="MobiDB-lite"/>
    </source>
</evidence>
<dbReference type="Proteomes" id="UP000011704">
    <property type="component" value="Unassembled WGS sequence"/>
</dbReference>
<name>M1ZCH6_NITG3</name>
<accession>M1ZCH6</accession>
<dbReference type="InParanoid" id="M1ZCH6"/>
<evidence type="ECO:0000313" key="3">
    <source>
        <dbReference type="Proteomes" id="UP000011704"/>
    </source>
</evidence>
<dbReference type="EMBL" id="CAQJ01000061">
    <property type="protein sequence ID" value="CCQ91051.1"/>
    <property type="molecule type" value="Genomic_DNA"/>
</dbReference>
<sequence>MGVPSYFLMVYLVSRLNKRDLEAEERVRQEKKKQRKSSGPPLINRDGGGI</sequence>
<comment type="caution">
    <text evidence="2">The sequence shown here is derived from an EMBL/GenBank/DDBJ whole genome shotgun (WGS) entry which is preliminary data.</text>
</comment>
<feature type="region of interest" description="Disordered" evidence="1">
    <location>
        <begin position="23"/>
        <end position="50"/>
    </location>
</feature>
<dbReference type="AlphaFoldDB" id="M1ZCH6"/>
<reference evidence="2 3" key="1">
    <citation type="journal article" date="2013" name="Front. Microbiol.">
        <title>The genome of Nitrospina gracilis illuminates the metabolism and evolution of the major marine nitrite oxidizer.</title>
        <authorList>
            <person name="Luecker S."/>
            <person name="Nowka B."/>
            <person name="Rattei T."/>
            <person name="Spieck E."/>
            <person name="and Daims H."/>
        </authorList>
    </citation>
    <scope>NUCLEOTIDE SEQUENCE [LARGE SCALE GENOMIC DNA]</scope>
    <source>
        <strain evidence="2 3">3/211</strain>
    </source>
</reference>
<organism evidence="2 3">
    <name type="scientific">Nitrospina gracilis (strain 3/211)</name>
    <dbReference type="NCBI Taxonomy" id="1266370"/>
    <lineage>
        <taxon>Bacteria</taxon>
        <taxon>Pseudomonadati</taxon>
        <taxon>Nitrospinota/Tectimicrobiota group</taxon>
        <taxon>Nitrospinota</taxon>
        <taxon>Nitrospinia</taxon>
        <taxon>Nitrospinales</taxon>
        <taxon>Nitrospinaceae</taxon>
        <taxon>Nitrospina</taxon>
    </lineage>
</organism>
<proteinExistence type="predicted"/>
<gene>
    <name evidence="2" type="ORF">NITGR_550053</name>
</gene>